<dbReference type="Pfam" id="PF06707">
    <property type="entry name" value="DUF1194"/>
    <property type="match status" value="1"/>
</dbReference>
<dbReference type="SUPFAM" id="SSF53300">
    <property type="entry name" value="vWA-like"/>
    <property type="match status" value="1"/>
</dbReference>
<feature type="signal peptide" evidence="1">
    <location>
        <begin position="1"/>
        <end position="19"/>
    </location>
</feature>
<keyword evidence="3" id="KW-1185">Reference proteome</keyword>
<gene>
    <name evidence="2" type="ORF">BWR18_04410</name>
</gene>
<accession>A0A1P8MSK6</accession>
<dbReference type="RefSeq" id="WP_076626880.1">
    <property type="nucleotide sequence ID" value="NZ_CP019312.1"/>
</dbReference>
<evidence type="ECO:0000313" key="3">
    <source>
        <dbReference type="Proteomes" id="UP000186336"/>
    </source>
</evidence>
<evidence type="ECO:0000313" key="2">
    <source>
        <dbReference type="EMBL" id="APX11014.1"/>
    </source>
</evidence>
<dbReference type="InterPro" id="IPR010607">
    <property type="entry name" value="DUF1194"/>
</dbReference>
<name>A0A1P8MSK6_9RHOB</name>
<feature type="chain" id="PRO_5013156779" description="VWFA domain-containing protein" evidence="1">
    <location>
        <begin position="20"/>
        <end position="250"/>
    </location>
</feature>
<dbReference type="Gene3D" id="3.40.50.410">
    <property type="entry name" value="von Willebrand factor, type A domain"/>
    <property type="match status" value="1"/>
</dbReference>
<dbReference type="AlphaFoldDB" id="A0A1P8MSK6"/>
<organism evidence="2 3">
    <name type="scientific">Tateyamaria omphalii</name>
    <dbReference type="NCBI Taxonomy" id="299262"/>
    <lineage>
        <taxon>Bacteria</taxon>
        <taxon>Pseudomonadati</taxon>
        <taxon>Pseudomonadota</taxon>
        <taxon>Alphaproteobacteria</taxon>
        <taxon>Rhodobacterales</taxon>
        <taxon>Roseobacteraceae</taxon>
        <taxon>Tateyamaria</taxon>
    </lineage>
</organism>
<evidence type="ECO:0000256" key="1">
    <source>
        <dbReference type="SAM" id="SignalP"/>
    </source>
</evidence>
<dbReference type="EMBL" id="CP019312">
    <property type="protein sequence ID" value="APX11014.1"/>
    <property type="molecule type" value="Genomic_DNA"/>
</dbReference>
<dbReference type="KEGG" id="tom:BWR18_04410"/>
<dbReference type="Proteomes" id="UP000186336">
    <property type="component" value="Chromosome"/>
</dbReference>
<dbReference type="InterPro" id="IPR036465">
    <property type="entry name" value="vWFA_dom_sf"/>
</dbReference>
<evidence type="ECO:0008006" key="4">
    <source>
        <dbReference type="Google" id="ProtNLM"/>
    </source>
</evidence>
<proteinExistence type="predicted"/>
<dbReference type="STRING" id="299262.BWR18_04410"/>
<dbReference type="OrthoDB" id="9792179at2"/>
<keyword evidence="1" id="KW-0732">Signal</keyword>
<sequence>MKAATLVMATCAAMIGAGAQGACRQALALGLDVSGSVDALEYQLQMEGLAAALDSGKVRQALLQMPSAPVHLLVYEWSGPEDPAVILPWTAIDGAPALDAVIGHLRATERRQASPGTALGLAMREGVAHLARRSECWKLTLDLSGDGKSNLGIRPVDVKPEVEATGITINALVIGADAPSFGDARQAEISSLSAYFQNNVIVGEDSFVETALGFEDYAAAMARKLERELETLILGKGPLPYPPGPDRRAE</sequence>
<protein>
    <recommendedName>
        <fullName evidence="4">VWFA domain-containing protein</fullName>
    </recommendedName>
</protein>
<reference evidence="2 3" key="1">
    <citation type="submission" date="2017-01" db="EMBL/GenBank/DDBJ databases">
        <title>Complete genome of Tateyamaria omphalii DOK1-4 isolated from seawater in Dokdo.</title>
        <authorList>
            <person name="Kim J.H."/>
            <person name="Chi W.-J."/>
        </authorList>
    </citation>
    <scope>NUCLEOTIDE SEQUENCE [LARGE SCALE GENOMIC DNA]</scope>
    <source>
        <strain evidence="2 3">DOK1-4</strain>
    </source>
</reference>